<dbReference type="InterPro" id="IPR036374">
    <property type="entry name" value="OxRdtase_Mopterin-bd_sf"/>
</dbReference>
<name>A0A7Y3TX72_9GAMM</name>
<reference evidence="3 4" key="2">
    <citation type="submission" date="2020-06" db="EMBL/GenBank/DDBJ databases">
        <title>Halomonas songnenensis sp. nov., a moderately halophilic bacterium isolated from saline and alkaline soils.</title>
        <authorList>
            <person name="Jiang J."/>
            <person name="Pan Y."/>
        </authorList>
    </citation>
    <scope>NUCLEOTIDE SEQUENCE [LARGE SCALE GENOMIC DNA]</scope>
    <source>
        <strain evidence="3 4">TBZ9</strain>
    </source>
</reference>
<dbReference type="InterPro" id="IPR000572">
    <property type="entry name" value="OxRdtase_Mopterin-bd_dom"/>
</dbReference>
<organism evidence="3 4">
    <name type="scientific">Vreelandella azerica</name>
    <dbReference type="NCBI Taxonomy" id="2732867"/>
    <lineage>
        <taxon>Bacteria</taxon>
        <taxon>Pseudomonadati</taxon>
        <taxon>Pseudomonadota</taxon>
        <taxon>Gammaproteobacteria</taxon>
        <taxon>Oceanospirillales</taxon>
        <taxon>Halomonadaceae</taxon>
        <taxon>Vreelandella</taxon>
    </lineage>
</organism>
<comment type="caution">
    <text evidence="3">The sequence shown here is derived from an EMBL/GenBank/DDBJ whole genome shotgun (WGS) entry which is preliminary data.</text>
</comment>
<dbReference type="Proteomes" id="UP000588806">
    <property type="component" value="Unassembled WGS sequence"/>
</dbReference>
<evidence type="ECO:0000313" key="3">
    <source>
        <dbReference type="EMBL" id="NOG31877.1"/>
    </source>
</evidence>
<evidence type="ECO:0000259" key="2">
    <source>
        <dbReference type="Pfam" id="PF00174"/>
    </source>
</evidence>
<dbReference type="Gene3D" id="3.90.420.10">
    <property type="entry name" value="Oxidoreductase, molybdopterin-binding domain"/>
    <property type="match status" value="1"/>
</dbReference>
<protein>
    <submittedName>
        <fullName evidence="3">Molybdopterin-dependent oxidoreductase</fullName>
    </submittedName>
</protein>
<accession>A0A7Y3TX72</accession>
<dbReference type="EMBL" id="JABFHI010000003">
    <property type="protein sequence ID" value="NOG31877.1"/>
    <property type="molecule type" value="Genomic_DNA"/>
</dbReference>
<reference evidence="3 4" key="1">
    <citation type="submission" date="2020-05" db="EMBL/GenBank/DDBJ databases">
        <authorList>
            <person name="Ruan W."/>
            <person name="Jeon C.O."/>
            <person name="Chun B.H."/>
        </authorList>
    </citation>
    <scope>NUCLEOTIDE SEQUENCE [LARGE SCALE GENOMIC DNA]</scope>
    <source>
        <strain evidence="3 4">TBZ9</strain>
    </source>
</reference>
<dbReference type="AlphaFoldDB" id="A0A7Y3TX72"/>
<dbReference type="SUPFAM" id="SSF56524">
    <property type="entry name" value="Oxidoreductase molybdopterin-binding domain"/>
    <property type="match status" value="1"/>
</dbReference>
<keyword evidence="1" id="KW-0732">Signal</keyword>
<dbReference type="RefSeq" id="WP_171702340.1">
    <property type="nucleotide sequence ID" value="NZ_JABFHI010000003.1"/>
</dbReference>
<proteinExistence type="predicted"/>
<dbReference type="Pfam" id="PF00174">
    <property type="entry name" value="Oxidored_molyb"/>
    <property type="match status" value="1"/>
</dbReference>
<gene>
    <name evidence="3" type="ORF">HLB35_09075</name>
</gene>
<sequence length="170" mass="19654">MKKRLSIAVLWLACVLQVGVANAEQVLPDPEGRVILKVSGNIDRTNVSEEAHFDFAMLTDLPQHQYYTGTPWTRQPFHYSGPLMRDLLAYLEADGKHIHVSALNGYEAYIPTRDFAEYDVLLALKRNNEPISIREYGPLWVLYPFDHHTELLNETFRSRAVWQVMKIDVR</sequence>
<evidence type="ECO:0000256" key="1">
    <source>
        <dbReference type="SAM" id="SignalP"/>
    </source>
</evidence>
<feature type="chain" id="PRO_5031235498" evidence="1">
    <location>
        <begin position="24"/>
        <end position="170"/>
    </location>
</feature>
<feature type="domain" description="Oxidoreductase molybdopterin-binding" evidence="2">
    <location>
        <begin position="68"/>
        <end position="144"/>
    </location>
</feature>
<feature type="signal peptide" evidence="1">
    <location>
        <begin position="1"/>
        <end position="23"/>
    </location>
</feature>
<keyword evidence="4" id="KW-1185">Reference proteome</keyword>
<evidence type="ECO:0000313" key="4">
    <source>
        <dbReference type="Proteomes" id="UP000588806"/>
    </source>
</evidence>